<dbReference type="PANTHER" id="PTHR11545:SF2">
    <property type="entry name" value="LARGE RIBOSOMAL SUBUNIT PROTEIN UL13M"/>
    <property type="match status" value="1"/>
</dbReference>
<dbReference type="GO" id="GO:0006412">
    <property type="term" value="P:translation"/>
    <property type="evidence" value="ECO:0007669"/>
    <property type="project" value="UniProtKB-UniRule"/>
</dbReference>
<reference evidence="7 8" key="1">
    <citation type="submission" date="2016-10" db="EMBL/GenBank/DDBJ databases">
        <authorList>
            <person name="de Groot N.N."/>
        </authorList>
    </citation>
    <scope>NUCLEOTIDE SEQUENCE [LARGE SCALE GENOMIC DNA]</scope>
    <source>
        <strain evidence="7">1</strain>
    </source>
</reference>
<proteinExistence type="inferred from homology"/>
<dbReference type="Gene3D" id="3.90.1180.10">
    <property type="entry name" value="Ribosomal protein L13"/>
    <property type="match status" value="1"/>
</dbReference>
<dbReference type="STRING" id="51642.NSMM_340040"/>
<dbReference type="InterPro" id="IPR005823">
    <property type="entry name" value="Ribosomal_uL13_bac-type"/>
</dbReference>
<keyword evidence="4 6" id="KW-0687">Ribonucleoprotein</keyword>
<evidence type="ECO:0000313" key="7">
    <source>
        <dbReference type="EMBL" id="SCZ85104.1"/>
    </source>
</evidence>
<dbReference type="AlphaFoldDB" id="A0A1G5SD24"/>
<dbReference type="PIRSF" id="PIRSF002181">
    <property type="entry name" value="Ribosomal_L13"/>
    <property type="match status" value="1"/>
</dbReference>
<sequence>MALADNRASFLYLKGKSVVKTFSAKPHEVNHEWFVVDATDKVLGRLAAAIAHRLRGKHKPIYTPHVDTGDYIVVINVDKLRVTGNKADDKKYYRHSGYPGGIYETTFRKMHTRFPDRPLQKAVKGMLPKGPLGYAMLKKLKLYAGSTHPHTAQQPQPLEINT</sequence>
<dbReference type="EMBL" id="FMWO01000041">
    <property type="protein sequence ID" value="SCZ85104.1"/>
    <property type="molecule type" value="Genomic_DNA"/>
</dbReference>
<dbReference type="GO" id="GO:0022625">
    <property type="term" value="C:cytosolic large ribosomal subunit"/>
    <property type="evidence" value="ECO:0007669"/>
    <property type="project" value="TreeGrafter"/>
</dbReference>
<dbReference type="InterPro" id="IPR005822">
    <property type="entry name" value="Ribosomal_uL13"/>
</dbReference>
<accession>A0A1G5SD24</accession>
<keyword evidence="3 6" id="KW-0689">Ribosomal protein</keyword>
<comment type="subunit">
    <text evidence="2 6">Part of the 50S ribosomal subunit.</text>
</comment>
<gene>
    <name evidence="6 7" type="primary">rplM</name>
    <name evidence="7" type="ORF">NSMM_340040</name>
</gene>
<dbReference type="HAMAP" id="MF_01366">
    <property type="entry name" value="Ribosomal_uL13"/>
    <property type="match status" value="1"/>
</dbReference>
<evidence type="ECO:0000256" key="4">
    <source>
        <dbReference type="ARBA" id="ARBA00023274"/>
    </source>
</evidence>
<evidence type="ECO:0000256" key="5">
    <source>
        <dbReference type="ARBA" id="ARBA00035201"/>
    </source>
</evidence>
<dbReference type="GO" id="GO:0017148">
    <property type="term" value="P:negative regulation of translation"/>
    <property type="evidence" value="ECO:0007669"/>
    <property type="project" value="TreeGrafter"/>
</dbReference>
<dbReference type="GO" id="GO:0003729">
    <property type="term" value="F:mRNA binding"/>
    <property type="evidence" value="ECO:0007669"/>
    <property type="project" value="UniProtKB-ARBA"/>
</dbReference>
<name>A0A1G5SD24_9PROT</name>
<dbReference type="Proteomes" id="UP000198729">
    <property type="component" value="Unassembled WGS sequence"/>
</dbReference>
<dbReference type="FunFam" id="3.90.1180.10:FF:000001">
    <property type="entry name" value="50S ribosomal protein L13"/>
    <property type="match status" value="1"/>
</dbReference>
<evidence type="ECO:0000256" key="2">
    <source>
        <dbReference type="ARBA" id="ARBA00011838"/>
    </source>
</evidence>
<dbReference type="Pfam" id="PF00572">
    <property type="entry name" value="Ribosomal_L13"/>
    <property type="match status" value="1"/>
</dbReference>
<evidence type="ECO:0000256" key="1">
    <source>
        <dbReference type="ARBA" id="ARBA00006227"/>
    </source>
</evidence>
<dbReference type="NCBIfam" id="TIGR01066">
    <property type="entry name" value="rplM_bact"/>
    <property type="match status" value="1"/>
</dbReference>
<keyword evidence="8" id="KW-1185">Reference proteome</keyword>
<dbReference type="InterPro" id="IPR036899">
    <property type="entry name" value="Ribosomal_uL13_sf"/>
</dbReference>
<comment type="similarity">
    <text evidence="1 6">Belongs to the universal ribosomal protein uL13 family.</text>
</comment>
<comment type="function">
    <text evidence="6">This protein is one of the early assembly proteins of the 50S ribosomal subunit, although it is not seen to bind rRNA by itself. It is important during the early stages of 50S assembly.</text>
</comment>
<dbReference type="PANTHER" id="PTHR11545">
    <property type="entry name" value="RIBOSOMAL PROTEIN L13"/>
    <property type="match status" value="1"/>
</dbReference>
<dbReference type="GO" id="GO:0003735">
    <property type="term" value="F:structural constituent of ribosome"/>
    <property type="evidence" value="ECO:0007669"/>
    <property type="project" value="InterPro"/>
</dbReference>
<dbReference type="CDD" id="cd00392">
    <property type="entry name" value="Ribosomal_L13"/>
    <property type="match status" value="1"/>
</dbReference>
<evidence type="ECO:0000256" key="3">
    <source>
        <dbReference type="ARBA" id="ARBA00022980"/>
    </source>
</evidence>
<protein>
    <recommendedName>
        <fullName evidence="5 6">Large ribosomal subunit protein uL13</fullName>
    </recommendedName>
</protein>
<evidence type="ECO:0000313" key="8">
    <source>
        <dbReference type="Proteomes" id="UP000198729"/>
    </source>
</evidence>
<dbReference type="SUPFAM" id="SSF52161">
    <property type="entry name" value="Ribosomal protein L13"/>
    <property type="match status" value="1"/>
</dbReference>
<organism evidence="7 8">
    <name type="scientific">Nitrosomonas mobilis</name>
    <dbReference type="NCBI Taxonomy" id="51642"/>
    <lineage>
        <taxon>Bacteria</taxon>
        <taxon>Pseudomonadati</taxon>
        <taxon>Pseudomonadota</taxon>
        <taxon>Betaproteobacteria</taxon>
        <taxon>Nitrosomonadales</taxon>
        <taxon>Nitrosomonadaceae</taxon>
        <taxon>Nitrosomonas</taxon>
    </lineage>
</organism>
<evidence type="ECO:0000256" key="6">
    <source>
        <dbReference type="HAMAP-Rule" id="MF_01366"/>
    </source>
</evidence>